<protein>
    <submittedName>
        <fullName evidence="4">Hydrolase</fullName>
    </submittedName>
</protein>
<dbReference type="SMART" id="SM00939">
    <property type="entry name" value="PepX_C"/>
    <property type="match status" value="1"/>
</dbReference>
<dbReference type="EMBL" id="BOMF01000110">
    <property type="protein sequence ID" value="GID48879.1"/>
    <property type="molecule type" value="Genomic_DNA"/>
</dbReference>
<dbReference type="Gene3D" id="1.10.3020.10">
    <property type="entry name" value="alpha-amino acid ester hydrolase ( Helical cap domain)"/>
    <property type="match status" value="1"/>
</dbReference>
<evidence type="ECO:0000256" key="2">
    <source>
        <dbReference type="SAM" id="MobiDB-lite"/>
    </source>
</evidence>
<organism evidence="4">
    <name type="scientific">Actinoplanes campanulatus</name>
    <dbReference type="NCBI Taxonomy" id="113559"/>
    <lineage>
        <taxon>Bacteria</taxon>
        <taxon>Bacillati</taxon>
        <taxon>Actinomycetota</taxon>
        <taxon>Actinomycetes</taxon>
        <taxon>Micromonosporales</taxon>
        <taxon>Micromonosporaceae</taxon>
        <taxon>Actinoplanes</taxon>
    </lineage>
</organism>
<dbReference type="PANTHER" id="PTHR43056:SF10">
    <property type="entry name" value="COCE_NOND FAMILY, PUTATIVE (AFU_ORTHOLOGUE AFUA_7G00600)-RELATED"/>
    <property type="match status" value="1"/>
</dbReference>
<proteinExistence type="predicted"/>
<dbReference type="InterPro" id="IPR005674">
    <property type="entry name" value="CocE/Ser_esterase"/>
</dbReference>
<dbReference type="GO" id="GO:0016787">
    <property type="term" value="F:hydrolase activity"/>
    <property type="evidence" value="ECO:0007669"/>
    <property type="project" value="UniProtKB-KW"/>
</dbReference>
<reference evidence="4" key="1">
    <citation type="submission" date="2021-01" db="EMBL/GenBank/DDBJ databases">
        <title>Whole genome shotgun sequence of Actinoplanes capillaceus NBRC 16408.</title>
        <authorList>
            <person name="Komaki H."/>
            <person name="Tamura T."/>
        </authorList>
    </citation>
    <scope>NUCLEOTIDE SEQUENCE [LARGE SCALE GENOMIC DNA]</scope>
    <source>
        <strain evidence="4">NBRC 16408</strain>
    </source>
</reference>
<dbReference type="InterPro" id="IPR013736">
    <property type="entry name" value="Xaa-Pro_dipept_C"/>
</dbReference>
<dbReference type="InterPro" id="IPR050585">
    <property type="entry name" value="Xaa-Pro_dipeptidyl-ppase/CocE"/>
</dbReference>
<comment type="caution">
    <text evidence="4">The sequence shown here is derived from an EMBL/GenBank/DDBJ whole genome shotgun (WGS) entry which is preliminary data.</text>
</comment>
<evidence type="ECO:0000256" key="1">
    <source>
        <dbReference type="ARBA" id="ARBA00022801"/>
    </source>
</evidence>
<dbReference type="InterPro" id="IPR008979">
    <property type="entry name" value="Galactose-bd-like_sf"/>
</dbReference>
<feature type="region of interest" description="Disordered" evidence="2">
    <location>
        <begin position="384"/>
        <end position="414"/>
    </location>
</feature>
<dbReference type="NCBIfam" id="TIGR00976">
    <property type="entry name" value="CocE_NonD"/>
    <property type="match status" value="1"/>
</dbReference>
<evidence type="ECO:0000259" key="3">
    <source>
        <dbReference type="SMART" id="SM00939"/>
    </source>
</evidence>
<dbReference type="SUPFAM" id="SSF53474">
    <property type="entry name" value="alpha/beta-Hydrolases"/>
    <property type="match status" value="1"/>
</dbReference>
<dbReference type="InterPro" id="IPR000383">
    <property type="entry name" value="Xaa-Pro-like_dom"/>
</dbReference>
<dbReference type="Gene3D" id="3.40.50.1820">
    <property type="entry name" value="alpha/beta hydrolase"/>
    <property type="match status" value="1"/>
</dbReference>
<dbReference type="Pfam" id="PF08530">
    <property type="entry name" value="PepX_C"/>
    <property type="match status" value="1"/>
</dbReference>
<name>A0ABQ3WRK6_9ACTN</name>
<gene>
    <name evidence="4" type="ORF">Aca07nite_61540</name>
</gene>
<keyword evidence="1 4" id="KW-0378">Hydrolase</keyword>
<evidence type="ECO:0000313" key="4">
    <source>
        <dbReference type="EMBL" id="GID48879.1"/>
    </source>
</evidence>
<dbReference type="PANTHER" id="PTHR43056">
    <property type="entry name" value="PEPTIDASE S9 PROLYL OLIGOPEPTIDASE"/>
    <property type="match status" value="1"/>
</dbReference>
<dbReference type="Pfam" id="PF02129">
    <property type="entry name" value="Peptidase_S15"/>
    <property type="match status" value="1"/>
</dbReference>
<dbReference type="InterPro" id="IPR029058">
    <property type="entry name" value="AB_hydrolase_fold"/>
</dbReference>
<sequence>MLGNSHIRAALECHSPFTFGYRAGMVVSTADSILGRVLGQAPALHSYSISEVRTPMRDGTELIGDHFAPDSAGARGTVLIRTPYGRGFPTSALNGRLLAARGYHVLLQSVRGTFGSGGAFRPMAQETEDGQDTVAWLRGQSWFDGRLATLGASYLGWTQWTLLRDPPPELRAAVIYVAPHDFREAVWGTGAFTLGDFLGWSDQIAHQEDGGGLRRLLGMAWAPRRVAPGLTGLPLPHAAVPVLRGRAPWYREWLSHPDGDDPWWEPYRAGAALAKADVPVLLIGGWQDLFLDQTLQQYAALAGRGADVALTVGPWTHFQVATRAAGLVARESVAWLDQHLAGGPAARRQPVRVYRTGQDAWHEMPSWPPPAEPVAFHPRADRGLTTAAPERPEGNAAFTYDPADPTPSVGGRTLTGAAGIRDNRRLERRSDVLTFTTDPLPTAVDVIGSPVVELAVALNNPYGDVFARICDVDERGRSFNITDKHLRLDPATPAGQVQRVTLALDPCFHRLRAGHRLRLQISGGAFPRFARNLGTPGGPAEGRHMAPCLHTVHLSGTRLLIPVTVRP</sequence>
<dbReference type="Gene3D" id="2.60.120.260">
    <property type="entry name" value="Galactose-binding domain-like"/>
    <property type="match status" value="1"/>
</dbReference>
<dbReference type="SUPFAM" id="SSF49785">
    <property type="entry name" value="Galactose-binding domain-like"/>
    <property type="match status" value="1"/>
</dbReference>
<accession>A0ABQ3WRK6</accession>
<feature type="domain" description="Xaa-Pro dipeptidyl-peptidase C-terminal" evidence="3">
    <location>
        <begin position="333"/>
        <end position="560"/>
    </location>
</feature>